<evidence type="ECO:0000256" key="5">
    <source>
        <dbReference type="RuleBase" id="RU280819"/>
    </source>
</evidence>
<keyword evidence="8" id="KW-1185">Reference proteome</keyword>
<keyword evidence="5" id="KW-0337">GPI-anchor biosynthesis</keyword>
<feature type="region of interest" description="Disordered" evidence="6">
    <location>
        <begin position="429"/>
        <end position="458"/>
    </location>
</feature>
<dbReference type="GO" id="GO:0005789">
    <property type="term" value="C:endoplasmic reticulum membrane"/>
    <property type="evidence" value="ECO:0007669"/>
    <property type="project" value="UniProtKB-SubCell"/>
</dbReference>
<dbReference type="PANTHER" id="PTHR20661:SF0">
    <property type="entry name" value="PHOSPHATIDYLINOSITOL-GLYCAN BIOSYNTHESIS CLASS W PROTEIN"/>
    <property type="match status" value="1"/>
</dbReference>
<comment type="pathway">
    <text evidence="5">Glycolipid biosynthesis; glycosylphosphatidylinositol-anchor biosynthesis.</text>
</comment>
<dbReference type="PANTHER" id="PTHR20661">
    <property type="entry name" value="PHOSPHATIDYLINOSITOL-GLYCAN BIOSYNTHESIS CLASS W PROTEIN"/>
    <property type="match status" value="1"/>
</dbReference>
<gene>
    <name evidence="7" type="ORF">E5288_WYG020644</name>
</gene>
<evidence type="ECO:0000256" key="2">
    <source>
        <dbReference type="ARBA" id="ARBA00022692"/>
    </source>
</evidence>
<keyword evidence="5" id="KW-0808">Transferase</keyword>
<evidence type="ECO:0000313" key="8">
    <source>
        <dbReference type="Proteomes" id="UP000322234"/>
    </source>
</evidence>
<feature type="region of interest" description="Disordered" evidence="6">
    <location>
        <begin position="1"/>
        <end position="29"/>
    </location>
</feature>
<keyword evidence="4 5" id="KW-0472">Membrane</keyword>
<evidence type="ECO:0000256" key="6">
    <source>
        <dbReference type="SAM" id="MobiDB-lite"/>
    </source>
</evidence>
<dbReference type="Proteomes" id="UP000322234">
    <property type="component" value="Unassembled WGS sequence"/>
</dbReference>
<feature type="transmembrane region" description="Helical" evidence="5">
    <location>
        <begin position="110"/>
        <end position="128"/>
    </location>
</feature>
<dbReference type="EMBL" id="VBQZ03000021">
    <property type="protein sequence ID" value="MXQ84480.1"/>
    <property type="molecule type" value="Genomic_DNA"/>
</dbReference>
<comment type="subcellular location">
    <subcellularLocation>
        <location evidence="5">Endoplasmic reticulum membrane</location>
        <topology evidence="5">Multi-pass membrane protein</topology>
    </subcellularLocation>
    <subcellularLocation>
        <location evidence="1">Membrane</location>
        <topology evidence="1">Multi-pass membrane protein</topology>
    </subcellularLocation>
</comment>
<keyword evidence="3 5" id="KW-1133">Transmembrane helix</keyword>
<keyword evidence="2 5" id="KW-0812">Transmembrane</keyword>
<keyword evidence="5" id="KW-0012">Acyltransferase</keyword>
<dbReference type="GO" id="GO:0032216">
    <property type="term" value="F:glucosaminyl-phosphatidylinositol O-acyltransferase activity"/>
    <property type="evidence" value="ECO:0007669"/>
    <property type="project" value="TreeGrafter"/>
</dbReference>
<comment type="function">
    <text evidence="5">A acetyltransferase, which acetylates the inositol ring of phosphatidylinositol during biosynthesis of GPI-anchor.</text>
</comment>
<feature type="transmembrane region" description="Helical" evidence="5">
    <location>
        <begin position="264"/>
        <end position="285"/>
    </location>
</feature>
<comment type="caution">
    <text evidence="5">Lacks conserved residue(s) required for the propagation of feature annotation.</text>
</comment>
<protein>
    <recommendedName>
        <fullName evidence="5">Phosphatidylinositol-glycan biosynthesis class W protein</fullName>
        <ecNumber evidence="5">2.3.-.-</ecNumber>
    </recommendedName>
</protein>
<evidence type="ECO:0000256" key="4">
    <source>
        <dbReference type="ARBA" id="ARBA00023136"/>
    </source>
</evidence>
<feature type="transmembrane region" description="Helical" evidence="5">
    <location>
        <begin position="85"/>
        <end position="104"/>
    </location>
</feature>
<comment type="caution">
    <text evidence="7">The sequence shown here is derived from an EMBL/GenBank/DDBJ whole genome shotgun (WGS) entry which is preliminary data.</text>
</comment>
<dbReference type="AlphaFoldDB" id="A0A6B0R4C5"/>
<accession>A0A6B0R4C5</accession>
<keyword evidence="5" id="KW-0256">Endoplasmic reticulum</keyword>
<dbReference type="GO" id="GO:0072659">
    <property type="term" value="P:protein localization to plasma membrane"/>
    <property type="evidence" value="ECO:0007669"/>
    <property type="project" value="TreeGrafter"/>
</dbReference>
<dbReference type="EC" id="2.3.-.-" evidence="5"/>
<comment type="similarity">
    <text evidence="5">Belongs to the PIGW family.</text>
</comment>
<proteinExistence type="inferred from homology"/>
<evidence type="ECO:0000313" key="7">
    <source>
        <dbReference type="EMBL" id="MXQ84480.1"/>
    </source>
</evidence>
<sequence length="458" mass="51324">MEGLQEGKGAQREWDLPAPQAAPAGTEEEKMSQKQMKEAFVSNQNGTSVLEITEGLCLPALCILCRGLLIILSQQLCSSLHNSRTRFLVDFAFLIVPLVTTLTIFSSFVLLEYLVAIILGAGLLYEIYCRRTCYARMPFQKICEKFLKVSLESEHIPAISCFRVVNSAFTAVAILAVDFPLFPRRYAKTELYGTGAMDYGVGGFIFGSAMVSPEVRRKYTKGSRFCYLTKSLYSLWPLVFLGVGRLVAIKSIDYQEHLTEYGVHWNFFFTLIAVKLITSLLLIIFPLNRSWIVAISITALYQLALDFTPLKSLILYGTDGSGTRVGLLNANREGIISILGNEQKPVTFFLAVKCNNWSSQPFHRYITQQYPLGLVPAQSLHVYQLLNYICATLARQDNQILDAYTSHYRHSVTTTKNCQHLMYFLPLSEGSQPESGKRLASEEPGRQGKRRQGPGNPA</sequence>
<dbReference type="GO" id="GO:0006506">
    <property type="term" value="P:GPI anchor biosynthetic process"/>
    <property type="evidence" value="ECO:0007669"/>
    <property type="project" value="UniProtKB-KW"/>
</dbReference>
<evidence type="ECO:0000256" key="1">
    <source>
        <dbReference type="ARBA" id="ARBA00004141"/>
    </source>
</evidence>
<feature type="transmembrane region" description="Helical" evidence="5">
    <location>
        <begin position="232"/>
        <end position="252"/>
    </location>
</feature>
<feature type="compositionally biased region" description="Basic and acidic residues" evidence="6">
    <location>
        <begin position="435"/>
        <end position="446"/>
    </location>
</feature>
<dbReference type="Pfam" id="PF06423">
    <property type="entry name" value="GWT1"/>
    <property type="match status" value="1"/>
</dbReference>
<dbReference type="InterPro" id="IPR009447">
    <property type="entry name" value="PIGW/GWT1"/>
</dbReference>
<evidence type="ECO:0000256" key="3">
    <source>
        <dbReference type="ARBA" id="ARBA00022989"/>
    </source>
</evidence>
<name>A0A6B0R4C5_9CETA</name>
<reference evidence="7" key="1">
    <citation type="submission" date="2019-10" db="EMBL/GenBank/DDBJ databases">
        <title>The sequence and de novo assembly of the wild yak genome.</title>
        <authorList>
            <person name="Liu Y."/>
        </authorList>
    </citation>
    <scope>NUCLEOTIDE SEQUENCE [LARGE SCALE GENOMIC DNA]</scope>
    <source>
        <strain evidence="7">WY2019</strain>
    </source>
</reference>
<organism evidence="7 8">
    <name type="scientific">Bos mutus</name>
    <name type="common">wild yak</name>
    <dbReference type="NCBI Taxonomy" id="72004"/>
    <lineage>
        <taxon>Eukaryota</taxon>
        <taxon>Metazoa</taxon>
        <taxon>Chordata</taxon>
        <taxon>Craniata</taxon>
        <taxon>Vertebrata</taxon>
        <taxon>Euteleostomi</taxon>
        <taxon>Mammalia</taxon>
        <taxon>Eutheria</taxon>
        <taxon>Laurasiatheria</taxon>
        <taxon>Artiodactyla</taxon>
        <taxon>Ruminantia</taxon>
        <taxon>Pecora</taxon>
        <taxon>Bovidae</taxon>
        <taxon>Bovinae</taxon>
        <taxon>Bos</taxon>
    </lineage>
</organism>